<feature type="binding site" evidence="8">
    <location>
        <begin position="109"/>
        <end position="116"/>
    </location>
    <ligand>
        <name>ATP</name>
        <dbReference type="ChEBI" id="CHEBI:30616"/>
    </ligand>
</feature>
<evidence type="ECO:0000256" key="10">
    <source>
        <dbReference type="SAM" id="Coils"/>
    </source>
</evidence>
<dbReference type="InterPro" id="IPR036961">
    <property type="entry name" value="Kinesin_motor_dom_sf"/>
</dbReference>
<dbReference type="GO" id="GO:0008017">
    <property type="term" value="F:microtubule binding"/>
    <property type="evidence" value="ECO:0007669"/>
    <property type="project" value="InterPro"/>
</dbReference>
<evidence type="ECO:0000259" key="12">
    <source>
        <dbReference type="PROSITE" id="PS50067"/>
    </source>
</evidence>
<evidence type="ECO:0000256" key="3">
    <source>
        <dbReference type="ARBA" id="ARBA00022701"/>
    </source>
</evidence>
<dbReference type="PROSITE" id="PS50067">
    <property type="entry name" value="KINESIN_MOTOR_2"/>
    <property type="match status" value="1"/>
</dbReference>
<name>A0A7S4QMI2_9DINO</name>
<dbReference type="InterPro" id="IPR001752">
    <property type="entry name" value="Kinesin_motor_dom"/>
</dbReference>
<feature type="coiled-coil region" evidence="10">
    <location>
        <begin position="611"/>
        <end position="649"/>
    </location>
</feature>
<dbReference type="PROSITE" id="PS00411">
    <property type="entry name" value="KINESIN_MOTOR_1"/>
    <property type="match status" value="1"/>
</dbReference>
<dbReference type="CDD" id="cd00106">
    <property type="entry name" value="KISc"/>
    <property type="match status" value="1"/>
</dbReference>
<dbReference type="GO" id="GO:0008574">
    <property type="term" value="F:plus-end-directed microtubule motor activity"/>
    <property type="evidence" value="ECO:0007669"/>
    <property type="project" value="TreeGrafter"/>
</dbReference>
<feature type="compositionally biased region" description="Acidic residues" evidence="11">
    <location>
        <begin position="931"/>
        <end position="945"/>
    </location>
</feature>
<evidence type="ECO:0000256" key="7">
    <source>
        <dbReference type="ARBA" id="ARBA00023212"/>
    </source>
</evidence>
<keyword evidence="3 9" id="KW-0493">Microtubule</keyword>
<feature type="compositionally biased region" description="Polar residues" evidence="11">
    <location>
        <begin position="833"/>
        <end position="844"/>
    </location>
</feature>
<evidence type="ECO:0000256" key="9">
    <source>
        <dbReference type="RuleBase" id="RU000394"/>
    </source>
</evidence>
<protein>
    <recommendedName>
        <fullName evidence="9">Kinesin-like protein</fullName>
    </recommendedName>
</protein>
<evidence type="ECO:0000256" key="2">
    <source>
        <dbReference type="ARBA" id="ARBA00022490"/>
    </source>
</evidence>
<feature type="region of interest" description="Disordered" evidence="11">
    <location>
        <begin position="920"/>
        <end position="945"/>
    </location>
</feature>
<keyword evidence="10" id="KW-0175">Coiled coil</keyword>
<dbReference type="GO" id="GO:0051231">
    <property type="term" value="P:spindle elongation"/>
    <property type="evidence" value="ECO:0007669"/>
    <property type="project" value="TreeGrafter"/>
</dbReference>
<evidence type="ECO:0000256" key="5">
    <source>
        <dbReference type="ARBA" id="ARBA00022840"/>
    </source>
</evidence>
<keyword evidence="7" id="KW-0206">Cytoskeleton</keyword>
<evidence type="ECO:0000256" key="11">
    <source>
        <dbReference type="SAM" id="MobiDB-lite"/>
    </source>
</evidence>
<dbReference type="PANTHER" id="PTHR47970:SF12">
    <property type="entry name" value="KINESIN FAMILY MEMBER 11"/>
    <property type="match status" value="1"/>
</dbReference>
<feature type="coiled-coil region" evidence="10">
    <location>
        <begin position="687"/>
        <end position="764"/>
    </location>
</feature>
<keyword evidence="4 8" id="KW-0547">Nucleotide-binding</keyword>
<evidence type="ECO:0000256" key="4">
    <source>
        <dbReference type="ARBA" id="ARBA00022741"/>
    </source>
</evidence>
<dbReference type="GO" id="GO:0090307">
    <property type="term" value="P:mitotic spindle assembly"/>
    <property type="evidence" value="ECO:0007669"/>
    <property type="project" value="TreeGrafter"/>
</dbReference>
<sequence>MVGKASPRNGSMPGEGRAEGGKGEVALCIRLRPGAHADLCATVDSTDCVRLRACSGAPGLGRYDSYEALYGCDHAFGPEATQELVYAQAVSPIAEAVIRGYNGAVIAYGQTGAGKTHTMIGAKGKAQGMAPRAVSAIFAALARRESWQVEVSVLEIYNERVRDLLAPSGSVGHVDIHEVRSDDQQSQSFRCPDATRWPAKSPEEALTALAEGVRRRETARTDMNHHSSRSHLVFTICVWQSDPEAGVTLRSRLHMVDLAGSERLKRSMASESPRHASGGSLTARQGSRHSPGPSGGSRTARDQRREAVEINRSLSQLALVIQRLTAPGSPQYVPYRDSMLTRLLADSFGGSSRTCLLVACSPLASDREETRSSLDFGRRAKLVRNKPRINMEVDDEPSAVVKALVAREMAMVQVECEALRSERDALLAENARLQAQGAHAEVHAEEVDKLRSQLEMEASEKRDLASRIALLMEENHALRHSSGQADDPNCQMMKAAEDTAKFQGDRAAALAKLEEQVCKQHARWQEDVTRLQQEKASVVRQWVEEKAILHMRLQEVLGDAAQLQDDRASQAAKAQDERFTIFKRWQDEIQAVHEEKAEAVAALEKEKVDIHQRWQEEAAQLREAKAAAVADLEREKACLRRKWQEALEEVRALQGQQVVLEGMLAEEKSTLLAAMEADKAAGQRAAQAELAQVLTEKAAEVARLERERIALQRRLNEDAARSDQDHADSTARLEAEMANLRWKCQEAASEVSSLQQEKAMLASKLEADLALAQQRWKADAADQVQEVQWARSAQTSDLQGQLALSERRCRELEAYSRRLESELIGMKPEAQTWRRQVPSSSSSVDEGPTRCPSELGGSSCSTEARLGPAPSSSPPQWCRAPSVKSVAAEAAPVDTGSGKEDTLPAKSVLEGRSLNWGDYWTPSRSRAEIEPGSEPEAGDGEMVDSCDEVPRRIALDLELAN</sequence>
<dbReference type="GO" id="GO:0005876">
    <property type="term" value="C:spindle microtubule"/>
    <property type="evidence" value="ECO:0007669"/>
    <property type="project" value="TreeGrafter"/>
</dbReference>
<dbReference type="GO" id="GO:0007018">
    <property type="term" value="P:microtubule-based movement"/>
    <property type="evidence" value="ECO:0007669"/>
    <property type="project" value="InterPro"/>
</dbReference>
<dbReference type="SMART" id="SM00129">
    <property type="entry name" value="KISc"/>
    <property type="match status" value="1"/>
</dbReference>
<dbReference type="InterPro" id="IPR027417">
    <property type="entry name" value="P-loop_NTPase"/>
</dbReference>
<dbReference type="Pfam" id="PF00225">
    <property type="entry name" value="Kinesin"/>
    <property type="match status" value="2"/>
</dbReference>
<comment type="subcellular location">
    <subcellularLocation>
        <location evidence="1">Cytoplasm</location>
        <location evidence="1">Cytoskeleton</location>
    </subcellularLocation>
</comment>
<gene>
    <name evidence="13" type="ORF">AMON00008_LOCUS22785</name>
</gene>
<keyword evidence="5 8" id="KW-0067">ATP-binding</keyword>
<feature type="compositionally biased region" description="Low complexity" evidence="11">
    <location>
        <begin position="288"/>
        <end position="298"/>
    </location>
</feature>
<comment type="similarity">
    <text evidence="8 9">Belongs to the TRAFAC class myosin-kinesin ATPase superfamily. Kinesin family.</text>
</comment>
<dbReference type="GO" id="GO:0005524">
    <property type="term" value="F:ATP binding"/>
    <property type="evidence" value="ECO:0007669"/>
    <property type="project" value="UniProtKB-UniRule"/>
</dbReference>
<dbReference type="GO" id="GO:0072686">
    <property type="term" value="C:mitotic spindle"/>
    <property type="evidence" value="ECO:0007669"/>
    <property type="project" value="TreeGrafter"/>
</dbReference>
<evidence type="ECO:0000313" key="13">
    <source>
        <dbReference type="EMBL" id="CAE4588126.1"/>
    </source>
</evidence>
<feature type="region of interest" description="Disordered" evidence="11">
    <location>
        <begin position="1"/>
        <end position="20"/>
    </location>
</feature>
<dbReference type="SUPFAM" id="SSF52540">
    <property type="entry name" value="P-loop containing nucleoside triphosphate hydrolases"/>
    <property type="match status" value="1"/>
</dbReference>
<dbReference type="EMBL" id="HBNR01033184">
    <property type="protein sequence ID" value="CAE4588126.1"/>
    <property type="molecule type" value="Transcribed_RNA"/>
</dbReference>
<keyword evidence="2" id="KW-0963">Cytoplasm</keyword>
<evidence type="ECO:0000256" key="1">
    <source>
        <dbReference type="ARBA" id="ARBA00004245"/>
    </source>
</evidence>
<dbReference type="AlphaFoldDB" id="A0A7S4QMI2"/>
<feature type="region of interest" description="Disordered" evidence="11">
    <location>
        <begin position="830"/>
        <end position="880"/>
    </location>
</feature>
<reference evidence="13" key="1">
    <citation type="submission" date="2021-01" db="EMBL/GenBank/DDBJ databases">
        <authorList>
            <person name="Corre E."/>
            <person name="Pelletier E."/>
            <person name="Niang G."/>
            <person name="Scheremetjew M."/>
            <person name="Finn R."/>
            <person name="Kale V."/>
            <person name="Holt S."/>
            <person name="Cochrane G."/>
            <person name="Meng A."/>
            <person name="Brown T."/>
            <person name="Cohen L."/>
        </authorList>
    </citation>
    <scope>NUCLEOTIDE SEQUENCE</scope>
    <source>
        <strain evidence="13">CCMP3105</strain>
    </source>
</reference>
<organism evidence="13">
    <name type="scientific">Alexandrium monilatum</name>
    <dbReference type="NCBI Taxonomy" id="311494"/>
    <lineage>
        <taxon>Eukaryota</taxon>
        <taxon>Sar</taxon>
        <taxon>Alveolata</taxon>
        <taxon>Dinophyceae</taxon>
        <taxon>Gonyaulacales</taxon>
        <taxon>Pyrocystaceae</taxon>
        <taxon>Alexandrium</taxon>
    </lineage>
</organism>
<feature type="domain" description="Kinesin motor" evidence="12">
    <location>
        <begin position="24"/>
        <end position="383"/>
    </location>
</feature>
<dbReference type="PANTHER" id="PTHR47970">
    <property type="entry name" value="KINESIN-LIKE PROTEIN KIF11"/>
    <property type="match status" value="1"/>
</dbReference>
<proteinExistence type="inferred from homology"/>
<dbReference type="Gene3D" id="3.40.850.10">
    <property type="entry name" value="Kinesin motor domain"/>
    <property type="match status" value="1"/>
</dbReference>
<dbReference type="InterPro" id="IPR047149">
    <property type="entry name" value="KIF11-like"/>
</dbReference>
<dbReference type="PRINTS" id="PR00380">
    <property type="entry name" value="KINESINHEAVY"/>
</dbReference>
<dbReference type="InterPro" id="IPR019821">
    <property type="entry name" value="Kinesin_motor_CS"/>
</dbReference>
<feature type="region of interest" description="Disordered" evidence="11">
    <location>
        <begin position="264"/>
        <end position="303"/>
    </location>
</feature>
<accession>A0A7S4QMI2</accession>
<keyword evidence="6 8" id="KW-0505">Motor protein</keyword>
<evidence type="ECO:0000256" key="8">
    <source>
        <dbReference type="PROSITE-ProRule" id="PRU00283"/>
    </source>
</evidence>
<evidence type="ECO:0000256" key="6">
    <source>
        <dbReference type="ARBA" id="ARBA00023175"/>
    </source>
</evidence>
<feature type="coiled-coil region" evidence="10">
    <location>
        <begin position="409"/>
        <end position="467"/>
    </location>
</feature>